<reference evidence="3" key="1">
    <citation type="journal article" date="2014" name="Int. J. Syst. Evol. Microbiol.">
        <title>Complete genome sequence of Corynebacterium casei LMG S-19264T (=DSM 44701T), isolated from a smear-ripened cheese.</title>
        <authorList>
            <consortium name="US DOE Joint Genome Institute (JGI-PGF)"/>
            <person name="Walter F."/>
            <person name="Albersmeier A."/>
            <person name="Kalinowski J."/>
            <person name="Ruckert C."/>
        </authorList>
    </citation>
    <scope>NUCLEOTIDE SEQUENCE</scope>
    <source>
        <strain evidence="3">JCM 3313</strain>
    </source>
</reference>
<dbReference type="Proteomes" id="UP000639606">
    <property type="component" value="Unassembled WGS sequence"/>
</dbReference>
<dbReference type="Pfam" id="PF13349">
    <property type="entry name" value="DUF4097"/>
    <property type="match status" value="1"/>
</dbReference>
<organism evidence="3 4">
    <name type="scientific">Saccharothrix coeruleofusca</name>
    <dbReference type="NCBI Taxonomy" id="33919"/>
    <lineage>
        <taxon>Bacteria</taxon>
        <taxon>Bacillati</taxon>
        <taxon>Actinomycetota</taxon>
        <taxon>Actinomycetes</taxon>
        <taxon>Pseudonocardiales</taxon>
        <taxon>Pseudonocardiaceae</taxon>
        <taxon>Saccharothrix</taxon>
    </lineage>
</organism>
<comment type="caution">
    <text evidence="3">The sequence shown here is derived from an EMBL/GenBank/DDBJ whole genome shotgun (WGS) entry which is preliminary data.</text>
</comment>
<proteinExistence type="predicted"/>
<gene>
    <name evidence="3" type="ORF">GCM10010185_59880</name>
</gene>
<dbReference type="InterPro" id="IPR025164">
    <property type="entry name" value="Toastrack_DUF4097"/>
</dbReference>
<feature type="transmembrane region" description="Helical" evidence="1">
    <location>
        <begin position="12"/>
        <end position="37"/>
    </location>
</feature>
<keyword evidence="1" id="KW-0812">Transmembrane</keyword>
<keyword evidence="4" id="KW-1185">Reference proteome</keyword>
<dbReference type="AlphaFoldDB" id="A0A918ASN5"/>
<reference evidence="3" key="2">
    <citation type="submission" date="2020-09" db="EMBL/GenBank/DDBJ databases">
        <authorList>
            <person name="Sun Q."/>
            <person name="Ohkuma M."/>
        </authorList>
    </citation>
    <scope>NUCLEOTIDE SEQUENCE</scope>
    <source>
        <strain evidence="3">JCM 3313</strain>
    </source>
</reference>
<evidence type="ECO:0000313" key="4">
    <source>
        <dbReference type="Proteomes" id="UP000639606"/>
    </source>
</evidence>
<name>A0A918ASN5_9PSEU</name>
<feature type="domain" description="DUF4097" evidence="2">
    <location>
        <begin position="54"/>
        <end position="260"/>
    </location>
</feature>
<protein>
    <recommendedName>
        <fullName evidence="2">DUF4097 domain-containing protein</fullName>
    </recommendedName>
</protein>
<dbReference type="RefSeq" id="WP_189226683.1">
    <property type="nucleotide sequence ID" value="NZ_BMRG01000018.1"/>
</dbReference>
<evidence type="ECO:0000259" key="2">
    <source>
        <dbReference type="Pfam" id="PF13349"/>
    </source>
</evidence>
<evidence type="ECO:0000256" key="1">
    <source>
        <dbReference type="SAM" id="Phobius"/>
    </source>
</evidence>
<keyword evidence="1" id="KW-1133">Transmembrane helix</keyword>
<evidence type="ECO:0000313" key="3">
    <source>
        <dbReference type="EMBL" id="GGP78172.1"/>
    </source>
</evidence>
<keyword evidence="1" id="KW-0472">Membrane</keyword>
<accession>A0A918ASN5</accession>
<dbReference type="EMBL" id="BMRG01000018">
    <property type="protein sequence ID" value="GGP78172.1"/>
    <property type="molecule type" value="Genomic_DNA"/>
</dbReference>
<sequence>MTEHGTALARRRIWLVTGAIVVTAAMVLGSLYLWSWVGVQTESQHQTYQREASRVEVDTDAVDVAVVAGQPGRVVVHRELSWSFGKPEVREVWDGGTLRVSAGCRSAPRLPGCSVRYRIEVPARTAVEARTSSGALSVDGLDGDLRLSTTSGSLTADRLGGVLWARASSGGIRATGLRSPEVDVGSTSGPTELVFAEDPRQVTASVRSGDFAMRVPPGTGPYAVLLSVKSGNRAVEVDQSGEAANRIDVESLSGDVRIQYDE</sequence>